<dbReference type="AlphaFoldDB" id="A0A7C9UVT9"/>
<organism evidence="1 2">
    <name type="scientific">Magnetospirillum aberrantis SpK</name>
    <dbReference type="NCBI Taxonomy" id="908842"/>
    <lineage>
        <taxon>Bacteria</taxon>
        <taxon>Pseudomonadati</taxon>
        <taxon>Pseudomonadota</taxon>
        <taxon>Alphaproteobacteria</taxon>
        <taxon>Rhodospirillales</taxon>
        <taxon>Rhodospirillaceae</taxon>
        <taxon>Magnetospirillum</taxon>
    </lineage>
</organism>
<accession>A0A7C9UVT9</accession>
<evidence type="ECO:0000313" key="2">
    <source>
        <dbReference type="Proteomes" id="UP000480684"/>
    </source>
</evidence>
<gene>
    <name evidence="1" type="ORF">G4223_07390</name>
</gene>
<dbReference type="Proteomes" id="UP000480684">
    <property type="component" value="Unassembled WGS sequence"/>
</dbReference>
<name>A0A7C9UVT9_9PROT</name>
<comment type="caution">
    <text evidence="1">The sequence shown here is derived from an EMBL/GenBank/DDBJ whole genome shotgun (WGS) entry which is preliminary data.</text>
</comment>
<dbReference type="EMBL" id="JAAIYP010000034">
    <property type="protein sequence ID" value="NFV79930.1"/>
    <property type="molecule type" value="Genomic_DNA"/>
</dbReference>
<dbReference type="RefSeq" id="WP_163677173.1">
    <property type="nucleotide sequence ID" value="NZ_JAAIYP010000034.1"/>
</dbReference>
<evidence type="ECO:0000313" key="1">
    <source>
        <dbReference type="EMBL" id="NFV79930.1"/>
    </source>
</evidence>
<reference evidence="1 2" key="1">
    <citation type="submission" date="2020-02" db="EMBL/GenBank/DDBJ databases">
        <authorList>
            <person name="Dziuba M."/>
            <person name="Kuznetsov B."/>
            <person name="Mardanov A."/>
            <person name="Ravin N."/>
            <person name="Grouzdev D."/>
        </authorList>
    </citation>
    <scope>NUCLEOTIDE SEQUENCE [LARGE SCALE GENOMIC DNA]</scope>
    <source>
        <strain evidence="1 2">SpK</strain>
    </source>
</reference>
<protein>
    <submittedName>
        <fullName evidence="1">Uncharacterized protein</fullName>
    </submittedName>
</protein>
<sequence>MFYAEYPVILEIAPEERVKALRWLVSTHPRLDYLLEEEDDDSAELRVRPEDASVLDALADMLERE</sequence>
<proteinExistence type="predicted"/>
<keyword evidence="2" id="KW-1185">Reference proteome</keyword>